<accession>A0A428Q3X0</accession>
<evidence type="ECO:0000313" key="3">
    <source>
        <dbReference type="Proteomes" id="UP000288168"/>
    </source>
</evidence>
<evidence type="ECO:0000256" key="1">
    <source>
        <dbReference type="SAM" id="MobiDB-lite"/>
    </source>
</evidence>
<name>A0A428Q3X0_9HYPO</name>
<comment type="caution">
    <text evidence="2">The sequence shown here is derived from an EMBL/GenBank/DDBJ whole genome shotgun (WGS) entry which is preliminary data.</text>
</comment>
<gene>
    <name evidence="2" type="ORF">CEP54_007065</name>
</gene>
<feature type="region of interest" description="Disordered" evidence="1">
    <location>
        <begin position="1"/>
        <end position="57"/>
    </location>
</feature>
<protein>
    <submittedName>
        <fullName evidence="2">Uncharacterized protein</fullName>
    </submittedName>
</protein>
<sequence length="335" mass="38284">MSAPTEQHSDDGITMPPNKATAPSQQSDPDSGTDGDPDNDSDGDYPSYDPEEHHPRDVTQMRAWLQSKRKPIEEADLDAILGPAQPTFTATWKKQDEDLMILEWDSSPEKKAYACIDVENASLITLWKVCMRILRCSPLDLISPLLNLKYHSSSVVFSEEFCDALAPLIVHPILANDRRPWRPEFLSPALEILVSSMRKHSSMPQPIHRMHCEARQRADQRRQDPGYMSDIMYEVGKIVNEMPQHTTSTANCTLYKEHEVYCVISQDVKTVTMAIRRALWSMKTVKDAYEVFQQALDDDNDPPNAQQIREFYERAGRHQLRLLAMAEKRRAKSES</sequence>
<dbReference type="STRING" id="1325734.A0A428Q3X0"/>
<organism evidence="2 3">
    <name type="scientific">Fusarium duplospermum</name>
    <dbReference type="NCBI Taxonomy" id="1325734"/>
    <lineage>
        <taxon>Eukaryota</taxon>
        <taxon>Fungi</taxon>
        <taxon>Dikarya</taxon>
        <taxon>Ascomycota</taxon>
        <taxon>Pezizomycotina</taxon>
        <taxon>Sordariomycetes</taxon>
        <taxon>Hypocreomycetidae</taxon>
        <taxon>Hypocreales</taxon>
        <taxon>Nectriaceae</taxon>
        <taxon>Fusarium</taxon>
        <taxon>Fusarium solani species complex</taxon>
    </lineage>
</organism>
<keyword evidence="3" id="KW-1185">Reference proteome</keyword>
<dbReference type="OrthoDB" id="4754366at2759"/>
<dbReference type="AlphaFoldDB" id="A0A428Q3X0"/>
<evidence type="ECO:0000313" key="2">
    <source>
        <dbReference type="EMBL" id="RSL59912.1"/>
    </source>
</evidence>
<reference evidence="2 3" key="1">
    <citation type="submission" date="2017-06" db="EMBL/GenBank/DDBJ databases">
        <title>Comparative genomic analysis of Ambrosia Fusariam Clade fungi.</title>
        <authorList>
            <person name="Stajich J.E."/>
            <person name="Carrillo J."/>
            <person name="Kijimoto T."/>
            <person name="Eskalen A."/>
            <person name="O'Donnell K."/>
            <person name="Kasson M."/>
        </authorList>
    </citation>
    <scope>NUCLEOTIDE SEQUENCE [LARGE SCALE GENOMIC DNA]</scope>
    <source>
        <strain evidence="2 3">NRRL62584</strain>
    </source>
</reference>
<proteinExistence type="predicted"/>
<dbReference type="Proteomes" id="UP000288168">
    <property type="component" value="Unassembled WGS sequence"/>
</dbReference>
<dbReference type="EMBL" id="NKCI01000062">
    <property type="protein sequence ID" value="RSL59912.1"/>
    <property type="molecule type" value="Genomic_DNA"/>
</dbReference>
<feature type="compositionally biased region" description="Acidic residues" evidence="1">
    <location>
        <begin position="31"/>
        <end position="43"/>
    </location>
</feature>